<dbReference type="InterPro" id="IPR002078">
    <property type="entry name" value="Sigma_54_int"/>
</dbReference>
<feature type="domain" description="Sigma-54 factor interaction" evidence="6">
    <location>
        <begin position="342"/>
        <end position="562"/>
    </location>
</feature>
<evidence type="ECO:0000256" key="5">
    <source>
        <dbReference type="ARBA" id="ARBA00023163"/>
    </source>
</evidence>
<dbReference type="InterPro" id="IPR003593">
    <property type="entry name" value="AAA+_ATPase"/>
</dbReference>
<name>A0A2N7LBG4_9GAMM</name>
<dbReference type="PROSITE" id="PS00688">
    <property type="entry name" value="SIGMA54_INTERACT_3"/>
    <property type="match status" value="1"/>
</dbReference>
<dbReference type="PROSITE" id="PS00675">
    <property type="entry name" value="SIGMA54_INTERACT_1"/>
    <property type="match status" value="1"/>
</dbReference>
<evidence type="ECO:0000256" key="1">
    <source>
        <dbReference type="ARBA" id="ARBA00022741"/>
    </source>
</evidence>
<dbReference type="InterPro" id="IPR027417">
    <property type="entry name" value="P-loop_NTPase"/>
</dbReference>
<dbReference type="SUPFAM" id="SSF52540">
    <property type="entry name" value="P-loop containing nucleoside triphosphate hydrolases"/>
    <property type="match status" value="1"/>
</dbReference>
<evidence type="ECO:0000313" key="8">
    <source>
        <dbReference type="Proteomes" id="UP000235387"/>
    </source>
</evidence>
<keyword evidence="3" id="KW-0805">Transcription regulation</keyword>
<dbReference type="FunFam" id="3.40.50.300:FF:000006">
    <property type="entry name" value="DNA-binding transcriptional regulator NtrC"/>
    <property type="match status" value="1"/>
</dbReference>
<accession>A0A2N7LBG4</accession>
<keyword evidence="4" id="KW-0238">DNA-binding</keyword>
<protein>
    <submittedName>
        <fullName evidence="7">Transcriptional regulator</fullName>
    </submittedName>
</protein>
<dbReference type="PROSITE" id="PS50045">
    <property type="entry name" value="SIGMA54_INTERACT_4"/>
    <property type="match status" value="1"/>
</dbReference>
<keyword evidence="2" id="KW-0067">ATP-binding</keyword>
<evidence type="ECO:0000313" key="7">
    <source>
        <dbReference type="EMBL" id="PMN92610.1"/>
    </source>
</evidence>
<sequence length="674" mass="74250">MQRFRTLKKEGWMSDMAHTHDEVIQASWHRCRSFGLTPKSSPEIIQLNRGDWQDAKARANDLIATTQEQVLPYYENILVNSNSLVLLADHEGTLLSQWGRPGFVGQMDKHLFENGTSWQEKYNGTNAVGTAIQTGESVVVGRDEHFLIANRYMTASAAPIYNSDRRLVGVLNISSDAYLPTSHVNGMVKVMTQAVENQLIIATYRQHNHMLIFNTSSDNLDSQWAGMLVFNDEGMIIAANRRADLLVGQALRGLSIDLVTGISALHLSVHPENQTLSFIGLPKYRLFATVKHPQVAHIPRVATPAAFSHTKLNVAASSPASKAPTSTSARILPMLDLGDGKMHRAIRQAQSVVNSDIPLVIQGETGVGKEVFAQAVHATSERASEKLVAVNCAAIPAELVESELFGYVKGAFTGASAKGSLGYIRQADGGTLFLDEIGDMPLHVQARLLRVLQEKSVTPLGSTDSYPVDFRIVCATHQSLRDAVASKQFRDDLYYRVNGLTLFLPSLRERTDLRELVAELLMSLSEQGASPMISDDVMSLFQAHPWPGNIRQLVNVLRVALALSDGDVITRHHLSDDFFLDLQLNERTLAEIATIDKAEQKAEIHADESTDSLGNDVVNPLSSQYSPQPIIPSRWQDTLPALFHSTEGNISKIAQITGVSRNTVYKRLRQLGLK</sequence>
<dbReference type="PANTHER" id="PTHR32071:SF77">
    <property type="entry name" value="TRANSCRIPTIONAL REGULATORY PROTEIN"/>
    <property type="match status" value="1"/>
</dbReference>
<evidence type="ECO:0000256" key="3">
    <source>
        <dbReference type="ARBA" id="ARBA00023015"/>
    </source>
</evidence>
<evidence type="ECO:0000259" key="6">
    <source>
        <dbReference type="PROSITE" id="PS50045"/>
    </source>
</evidence>
<dbReference type="AlphaFoldDB" id="A0A2N7LBG4"/>
<keyword evidence="1" id="KW-0547">Nucleotide-binding</keyword>
<dbReference type="GO" id="GO:0005524">
    <property type="term" value="F:ATP binding"/>
    <property type="evidence" value="ECO:0007669"/>
    <property type="project" value="UniProtKB-KW"/>
</dbReference>
<dbReference type="Gene3D" id="3.40.50.300">
    <property type="entry name" value="P-loop containing nucleotide triphosphate hydrolases"/>
    <property type="match status" value="1"/>
</dbReference>
<proteinExistence type="predicted"/>
<dbReference type="InterPro" id="IPR025944">
    <property type="entry name" value="Sigma_54_int_dom_CS"/>
</dbReference>
<dbReference type="PANTHER" id="PTHR32071">
    <property type="entry name" value="TRANSCRIPTIONAL REGULATORY PROTEIN"/>
    <property type="match status" value="1"/>
</dbReference>
<dbReference type="Gene3D" id="3.30.450.40">
    <property type="match status" value="1"/>
</dbReference>
<organism evidence="7 8">
    <name type="scientific">Enterovibrio norvegicus</name>
    <dbReference type="NCBI Taxonomy" id="188144"/>
    <lineage>
        <taxon>Bacteria</taxon>
        <taxon>Pseudomonadati</taxon>
        <taxon>Pseudomonadota</taxon>
        <taxon>Gammaproteobacteria</taxon>
        <taxon>Vibrionales</taxon>
        <taxon>Vibrionaceae</taxon>
        <taxon>Enterovibrio</taxon>
    </lineage>
</organism>
<dbReference type="Pfam" id="PF25601">
    <property type="entry name" value="AAA_lid_14"/>
    <property type="match status" value="1"/>
</dbReference>
<dbReference type="Pfam" id="PF00158">
    <property type="entry name" value="Sigma54_activat"/>
    <property type="match status" value="1"/>
</dbReference>
<dbReference type="GO" id="GO:0006355">
    <property type="term" value="P:regulation of DNA-templated transcription"/>
    <property type="evidence" value="ECO:0007669"/>
    <property type="project" value="InterPro"/>
</dbReference>
<dbReference type="InterPro" id="IPR025662">
    <property type="entry name" value="Sigma_54_int_dom_ATP-bd_1"/>
</dbReference>
<keyword evidence="5" id="KW-0804">Transcription</keyword>
<evidence type="ECO:0000256" key="2">
    <source>
        <dbReference type="ARBA" id="ARBA00022840"/>
    </source>
</evidence>
<dbReference type="Gene3D" id="1.10.8.60">
    <property type="match status" value="1"/>
</dbReference>
<dbReference type="Proteomes" id="UP000235387">
    <property type="component" value="Unassembled WGS sequence"/>
</dbReference>
<dbReference type="EMBL" id="MDAL01000017">
    <property type="protein sequence ID" value="PMN92610.1"/>
    <property type="molecule type" value="Genomic_DNA"/>
</dbReference>
<evidence type="ECO:0000256" key="4">
    <source>
        <dbReference type="ARBA" id="ARBA00023125"/>
    </source>
</evidence>
<gene>
    <name evidence="7" type="ORF">BCT23_14115</name>
</gene>
<dbReference type="Gene3D" id="1.10.10.60">
    <property type="entry name" value="Homeodomain-like"/>
    <property type="match status" value="1"/>
</dbReference>
<comment type="caution">
    <text evidence="7">The sequence shown here is derived from an EMBL/GenBank/DDBJ whole genome shotgun (WGS) entry which is preliminary data.</text>
</comment>
<dbReference type="SMART" id="SM00382">
    <property type="entry name" value="AAA"/>
    <property type="match status" value="1"/>
</dbReference>
<reference evidence="8" key="1">
    <citation type="submission" date="2016-07" db="EMBL/GenBank/DDBJ databases">
        <title>Nontailed viruses are major unrecognized killers of bacteria in the ocean.</title>
        <authorList>
            <person name="Kauffman K."/>
            <person name="Hussain F."/>
            <person name="Yang J."/>
            <person name="Arevalo P."/>
            <person name="Brown J."/>
            <person name="Cutler M."/>
            <person name="Kelly L."/>
            <person name="Polz M.F."/>
        </authorList>
    </citation>
    <scope>NUCLEOTIDE SEQUENCE [LARGE SCALE GENOMIC DNA]</scope>
    <source>
        <strain evidence="8">10N.261.45.A10</strain>
    </source>
</reference>
<dbReference type="InterPro" id="IPR058031">
    <property type="entry name" value="AAA_lid_NorR"/>
</dbReference>
<dbReference type="CDD" id="cd00009">
    <property type="entry name" value="AAA"/>
    <property type="match status" value="1"/>
</dbReference>
<dbReference type="PROSITE" id="PS00676">
    <property type="entry name" value="SIGMA54_INTERACT_2"/>
    <property type="match status" value="1"/>
</dbReference>
<dbReference type="InterPro" id="IPR025943">
    <property type="entry name" value="Sigma_54_int_dom_ATP-bd_2"/>
</dbReference>
<dbReference type="InterPro" id="IPR029016">
    <property type="entry name" value="GAF-like_dom_sf"/>
</dbReference>
<dbReference type="GO" id="GO:0003677">
    <property type="term" value="F:DNA binding"/>
    <property type="evidence" value="ECO:0007669"/>
    <property type="project" value="UniProtKB-KW"/>
</dbReference>